<dbReference type="GO" id="GO:0005096">
    <property type="term" value="F:GTPase activator activity"/>
    <property type="evidence" value="ECO:0007669"/>
    <property type="project" value="UniProtKB-KW"/>
</dbReference>
<keyword evidence="3" id="KW-0963">Cytoplasm</keyword>
<dbReference type="PANTHER" id="PTHR23176:SF0">
    <property type="entry name" value="RHO GTPASE ACTIVATING PROTEIN AT 19D, ISOFORM D"/>
    <property type="match status" value="1"/>
</dbReference>
<comment type="function">
    <text evidence="4">Rho GTPase-activating protein involved in the signal transduction pathway.</text>
</comment>
<dbReference type="Proteomes" id="UP000695562">
    <property type="component" value="Unassembled WGS sequence"/>
</dbReference>
<dbReference type="EMBL" id="AJWJ01000111">
    <property type="protein sequence ID" value="KAF2075172.1"/>
    <property type="molecule type" value="Genomic_DNA"/>
</dbReference>
<protein>
    <recommendedName>
        <fullName evidence="6">Rho-GAP domain-containing protein</fullName>
    </recommendedName>
</protein>
<evidence type="ECO:0000256" key="3">
    <source>
        <dbReference type="ARBA" id="ARBA00022490"/>
    </source>
</evidence>
<dbReference type="OrthoDB" id="19923at2759"/>
<dbReference type="AlphaFoldDB" id="A0A8J4PWP6"/>
<dbReference type="GO" id="GO:0007165">
    <property type="term" value="P:signal transduction"/>
    <property type="evidence" value="ECO:0007669"/>
    <property type="project" value="InterPro"/>
</dbReference>
<evidence type="ECO:0000256" key="4">
    <source>
        <dbReference type="ARBA" id="ARBA00037092"/>
    </source>
</evidence>
<accession>A0A8J4PWP6</accession>
<dbReference type="GO" id="GO:0005737">
    <property type="term" value="C:cytoplasm"/>
    <property type="evidence" value="ECO:0007669"/>
    <property type="project" value="UniProtKB-SubCell"/>
</dbReference>
<evidence type="ECO:0000256" key="2">
    <source>
        <dbReference type="ARBA" id="ARBA00022468"/>
    </source>
</evidence>
<organism evidence="7 8">
    <name type="scientific">Polysphondylium violaceum</name>
    <dbReference type="NCBI Taxonomy" id="133409"/>
    <lineage>
        <taxon>Eukaryota</taxon>
        <taxon>Amoebozoa</taxon>
        <taxon>Evosea</taxon>
        <taxon>Eumycetozoa</taxon>
        <taxon>Dictyostelia</taxon>
        <taxon>Dictyosteliales</taxon>
        <taxon>Dictyosteliaceae</taxon>
        <taxon>Polysphondylium</taxon>
    </lineage>
</organism>
<proteinExistence type="predicted"/>
<feature type="region of interest" description="Disordered" evidence="5">
    <location>
        <begin position="102"/>
        <end position="136"/>
    </location>
</feature>
<reference evidence="7" key="1">
    <citation type="submission" date="2020-01" db="EMBL/GenBank/DDBJ databases">
        <title>Development of genomics and gene disruption for Polysphondylium violaceum indicates a role for the polyketide synthase stlB in stalk morphogenesis.</title>
        <authorList>
            <person name="Narita B."/>
            <person name="Kawabe Y."/>
            <person name="Kin K."/>
            <person name="Saito T."/>
            <person name="Gibbs R."/>
            <person name="Kuspa A."/>
            <person name="Muzny D."/>
            <person name="Queller D."/>
            <person name="Richards S."/>
            <person name="Strassman J."/>
            <person name="Sucgang R."/>
            <person name="Worley K."/>
            <person name="Schaap P."/>
        </authorList>
    </citation>
    <scope>NUCLEOTIDE SEQUENCE</scope>
    <source>
        <strain evidence="7">QSvi11</strain>
    </source>
</reference>
<evidence type="ECO:0000256" key="1">
    <source>
        <dbReference type="ARBA" id="ARBA00004496"/>
    </source>
</evidence>
<keyword evidence="2" id="KW-0343">GTPase activation</keyword>
<dbReference type="Gene3D" id="1.10.555.10">
    <property type="entry name" value="Rho GTPase activation protein"/>
    <property type="match status" value="1"/>
</dbReference>
<keyword evidence="8" id="KW-1185">Reference proteome</keyword>
<evidence type="ECO:0000256" key="5">
    <source>
        <dbReference type="SAM" id="MobiDB-lite"/>
    </source>
</evidence>
<dbReference type="PROSITE" id="PS50238">
    <property type="entry name" value="RHOGAP"/>
    <property type="match status" value="1"/>
</dbReference>
<dbReference type="SMART" id="SM00324">
    <property type="entry name" value="RhoGAP"/>
    <property type="match status" value="1"/>
</dbReference>
<feature type="compositionally biased region" description="Low complexity" evidence="5">
    <location>
        <begin position="7"/>
        <end position="27"/>
    </location>
</feature>
<dbReference type="SUPFAM" id="SSF48350">
    <property type="entry name" value="GTPase activation domain, GAP"/>
    <property type="match status" value="1"/>
</dbReference>
<sequence>MYDISYSPDVLSTSSTPSPSVSTLPPSRHSSFINHSKSTPPPVPKRPNSSLNLSIHTTIPSFPIRKPLPSIPNLNNNIHNDQSKIIPTSNNNINNSDILKQNEYENNNNNNNNNNYNYNENKNIEDNSTENNNNIDNHNNNIDSKLIYTDINSVPNIIRKCIEYITSTQSIYEEGLLRVAGSKKDIQSLREEFQSNPNPNLTQYDAYVIGDVLKQVVRERNVNQPLISYQSNKKIIDQLVDSDDDQEKIDILLQLINPLPLESKSILLMVFRLLQMVASQRQYNKMSTSNLSMIFSQTLLIPPDLVDILIKQVDNIFM</sequence>
<comment type="subcellular location">
    <subcellularLocation>
        <location evidence="1">Cytoplasm</location>
    </subcellularLocation>
</comment>
<dbReference type="PANTHER" id="PTHR23176">
    <property type="entry name" value="RHO/RAC/CDC GTPASE-ACTIVATING PROTEIN"/>
    <property type="match status" value="1"/>
</dbReference>
<feature type="region of interest" description="Disordered" evidence="5">
    <location>
        <begin position="1"/>
        <end position="50"/>
    </location>
</feature>
<evidence type="ECO:0000313" key="8">
    <source>
        <dbReference type="Proteomes" id="UP000695562"/>
    </source>
</evidence>
<gene>
    <name evidence="7" type="ORF">CYY_003520</name>
</gene>
<dbReference type="InterPro" id="IPR008936">
    <property type="entry name" value="Rho_GTPase_activation_prot"/>
</dbReference>
<feature type="compositionally biased region" description="Low complexity" evidence="5">
    <location>
        <begin position="104"/>
        <end position="121"/>
    </location>
</feature>
<evidence type="ECO:0000313" key="7">
    <source>
        <dbReference type="EMBL" id="KAF2075172.1"/>
    </source>
</evidence>
<dbReference type="InterPro" id="IPR000198">
    <property type="entry name" value="RhoGAP_dom"/>
</dbReference>
<dbReference type="CDD" id="cd00159">
    <property type="entry name" value="RhoGAP"/>
    <property type="match status" value="1"/>
</dbReference>
<dbReference type="InterPro" id="IPR050729">
    <property type="entry name" value="Rho-GAP"/>
</dbReference>
<evidence type="ECO:0000259" key="6">
    <source>
        <dbReference type="PROSITE" id="PS50238"/>
    </source>
</evidence>
<name>A0A8J4PWP6_9MYCE</name>
<feature type="domain" description="Rho-GAP" evidence="6">
    <location>
        <begin position="140"/>
        <end position="318"/>
    </location>
</feature>
<comment type="caution">
    <text evidence="7">The sequence shown here is derived from an EMBL/GenBank/DDBJ whole genome shotgun (WGS) entry which is preliminary data.</text>
</comment>
<dbReference type="Pfam" id="PF00620">
    <property type="entry name" value="RhoGAP"/>
    <property type="match status" value="1"/>
</dbReference>
<feature type="compositionally biased region" description="Polar residues" evidence="5">
    <location>
        <begin position="28"/>
        <end position="38"/>
    </location>
</feature>